<evidence type="ECO:0000256" key="4">
    <source>
        <dbReference type="PROSITE-ProRule" id="PRU00221"/>
    </source>
</evidence>
<dbReference type="InterPro" id="IPR036322">
    <property type="entry name" value="WD40_repeat_dom_sf"/>
</dbReference>
<keyword evidence="2" id="KW-0539">Nucleus</keyword>
<dbReference type="SUPFAM" id="SSF50978">
    <property type="entry name" value="WD40 repeat-like"/>
    <property type="match status" value="1"/>
</dbReference>
<dbReference type="InterPro" id="IPR007148">
    <property type="entry name" value="SSU_processome_Utp12"/>
</dbReference>
<feature type="repeat" description="WD" evidence="4">
    <location>
        <begin position="187"/>
        <end position="221"/>
    </location>
</feature>
<dbReference type="OMA" id="CEHAVNP"/>
<keyword evidence="8" id="KW-1185">Reference proteome</keyword>
<dbReference type="EMBL" id="GG745332">
    <property type="protein sequence ID" value="KNE58189.1"/>
    <property type="molecule type" value="Genomic_DNA"/>
</dbReference>
<dbReference type="VEuPathDB" id="FungiDB:AMAG_05002"/>
<evidence type="ECO:0000259" key="6">
    <source>
        <dbReference type="Pfam" id="PF04003"/>
    </source>
</evidence>
<dbReference type="PROSITE" id="PS50082">
    <property type="entry name" value="WD_REPEATS_2"/>
    <property type="match status" value="1"/>
</dbReference>
<dbReference type="PANTHER" id="PTHR44267:SF1">
    <property type="entry name" value="WD REPEAT-CONTAINING PROTEIN 43"/>
    <property type="match status" value="1"/>
</dbReference>
<dbReference type="eggNOG" id="KOG4547">
    <property type="taxonomic scope" value="Eukaryota"/>
</dbReference>
<keyword evidence="4" id="KW-0853">WD repeat</keyword>
<evidence type="ECO:0000256" key="2">
    <source>
        <dbReference type="ARBA" id="ARBA00023242"/>
    </source>
</evidence>
<name>A0A0L0S786_ALLM3</name>
<reference evidence="8" key="2">
    <citation type="submission" date="2009-11" db="EMBL/GenBank/DDBJ databases">
        <title>The Genome Sequence of Allomyces macrogynus strain ATCC 38327.</title>
        <authorList>
            <consortium name="The Broad Institute Genome Sequencing Platform"/>
            <person name="Russ C."/>
            <person name="Cuomo C."/>
            <person name="Shea T."/>
            <person name="Young S.K."/>
            <person name="Zeng Q."/>
            <person name="Koehrsen M."/>
            <person name="Haas B."/>
            <person name="Borodovsky M."/>
            <person name="Guigo R."/>
            <person name="Alvarado L."/>
            <person name="Berlin A."/>
            <person name="Borenstein D."/>
            <person name="Chen Z."/>
            <person name="Engels R."/>
            <person name="Freedman E."/>
            <person name="Gellesch M."/>
            <person name="Goldberg J."/>
            <person name="Griggs A."/>
            <person name="Gujja S."/>
            <person name="Heiman D."/>
            <person name="Hepburn T."/>
            <person name="Howarth C."/>
            <person name="Jen D."/>
            <person name="Larson L."/>
            <person name="Lewis B."/>
            <person name="Mehta T."/>
            <person name="Park D."/>
            <person name="Pearson M."/>
            <person name="Roberts A."/>
            <person name="Saif S."/>
            <person name="Shenoy N."/>
            <person name="Sisk P."/>
            <person name="Stolte C."/>
            <person name="Sykes S."/>
            <person name="Walk T."/>
            <person name="White J."/>
            <person name="Yandava C."/>
            <person name="Burger G."/>
            <person name="Gray M.W."/>
            <person name="Holland P.W.H."/>
            <person name="King N."/>
            <person name="Lang F.B.F."/>
            <person name="Roger A.J."/>
            <person name="Ruiz-Trillo I."/>
            <person name="Lander E."/>
            <person name="Nusbaum C."/>
        </authorList>
    </citation>
    <scope>NUCLEOTIDE SEQUENCE [LARGE SCALE GENOMIC DNA]</scope>
    <source>
        <strain evidence="8">ATCC 38327</strain>
    </source>
</reference>
<dbReference type="AlphaFoldDB" id="A0A0L0S786"/>
<dbReference type="PANTHER" id="PTHR44267">
    <property type="entry name" value="WD REPEAT-CONTAINING PROTEIN 43"/>
    <property type="match status" value="1"/>
</dbReference>
<comment type="subcellular location">
    <subcellularLocation>
        <location evidence="1">Nucleus</location>
    </subcellularLocation>
</comment>
<evidence type="ECO:0000256" key="5">
    <source>
        <dbReference type="SAM" id="MobiDB-lite"/>
    </source>
</evidence>
<dbReference type="InterPro" id="IPR015943">
    <property type="entry name" value="WD40/YVTN_repeat-like_dom_sf"/>
</dbReference>
<feature type="region of interest" description="Disordered" evidence="5">
    <location>
        <begin position="610"/>
        <end position="679"/>
    </location>
</feature>
<dbReference type="InterPro" id="IPR001680">
    <property type="entry name" value="WD40_rpt"/>
</dbReference>
<feature type="compositionally biased region" description="Acidic residues" evidence="5">
    <location>
        <begin position="618"/>
        <end position="638"/>
    </location>
</feature>
<dbReference type="Gene3D" id="2.130.10.10">
    <property type="entry name" value="YVTN repeat-like/Quinoprotein amine dehydrogenase"/>
    <property type="match status" value="2"/>
</dbReference>
<feature type="compositionally biased region" description="Acidic residues" evidence="5">
    <location>
        <begin position="646"/>
        <end position="679"/>
    </location>
</feature>
<reference evidence="7 8" key="1">
    <citation type="submission" date="2009-11" db="EMBL/GenBank/DDBJ databases">
        <title>Annotation of Allomyces macrogynus ATCC 38327.</title>
        <authorList>
            <consortium name="The Broad Institute Genome Sequencing Platform"/>
            <person name="Russ C."/>
            <person name="Cuomo C."/>
            <person name="Burger G."/>
            <person name="Gray M.W."/>
            <person name="Holland P.W.H."/>
            <person name="King N."/>
            <person name="Lang F.B.F."/>
            <person name="Roger A.J."/>
            <person name="Ruiz-Trillo I."/>
            <person name="Young S.K."/>
            <person name="Zeng Q."/>
            <person name="Gargeya S."/>
            <person name="Fitzgerald M."/>
            <person name="Haas B."/>
            <person name="Abouelleil A."/>
            <person name="Alvarado L."/>
            <person name="Arachchi H.M."/>
            <person name="Berlin A."/>
            <person name="Chapman S.B."/>
            <person name="Gearin G."/>
            <person name="Goldberg J."/>
            <person name="Griggs A."/>
            <person name="Gujja S."/>
            <person name="Hansen M."/>
            <person name="Heiman D."/>
            <person name="Howarth C."/>
            <person name="Larimer J."/>
            <person name="Lui A."/>
            <person name="MacDonald P.J.P."/>
            <person name="McCowen C."/>
            <person name="Montmayeur A."/>
            <person name="Murphy C."/>
            <person name="Neiman D."/>
            <person name="Pearson M."/>
            <person name="Priest M."/>
            <person name="Roberts A."/>
            <person name="Saif S."/>
            <person name="Shea T."/>
            <person name="Sisk P."/>
            <person name="Stolte C."/>
            <person name="Sykes S."/>
            <person name="Wortman J."/>
            <person name="Nusbaum C."/>
            <person name="Birren B."/>
        </authorList>
    </citation>
    <scope>NUCLEOTIDE SEQUENCE [LARGE SCALE GENOMIC DNA]</scope>
    <source>
        <strain evidence="7 8">ATCC 38327</strain>
    </source>
</reference>
<dbReference type="STRING" id="578462.A0A0L0S786"/>
<sequence>MKAHLGTAAVSATYTYSADQAYLAVTQTSADAQHITLWKTAATSVIVDHRPPEHTTVASVAWGAVAKGKKGTQPTVIVLAICLSNGQIQLLSALDGKVMSTLSGAHSSPVNDFVFVPDTASAYSCGQDDWIVKWNVAKGTVEHKFKVADSKASPQKLGLSPDASLLAVCDSSVTLFSTADHRQVARFPAHASSITTARFTADGRRLLTAASADRFVNVYDLANPAHPQPLPALSLDANVVTLAVAPTDQVTVLAEDGTLGLWSSAAPPAASSGSARGKKKRTKYSARVPEATWRVEAKETQEMVPMTSVAFVAEPEPRVLFTRGASLNPVFEALPYLENGELLASETLIRSTQTAHLVGAAQSTHGYRQSPGTAVVHAGDTDFAKPQLASSVAVNGTVDEQNQSLAERLAQLKVVAAPNAPASAAGAAAGKPDVTSLHVILTQALHSSDQELLETVLGTSSLTYDMIMSTVRKLPTAQVVPFLTALMARFQRRHTRADHLLDWIRAVIIVHCGYLLTIPDLVRKLSAFYHVLEARVNTARDLVKLQGRLELVLSQMELQHTVATDDSAMLVVNEDDEGDDEAADGMYEDLANPSRGSASTLRHVQRRATLQQLGEDVNGYDDDEEEDSGDDDVDEMAVDSEKSDASDEESGEEDSDESGDGDEEMLDGLEDDDEDSDDE</sequence>
<dbReference type="Pfam" id="PF00400">
    <property type="entry name" value="WD40"/>
    <property type="match status" value="1"/>
</dbReference>
<evidence type="ECO:0000313" key="7">
    <source>
        <dbReference type="EMBL" id="KNE58189.1"/>
    </source>
</evidence>
<dbReference type="Pfam" id="PF04003">
    <property type="entry name" value="Utp12"/>
    <property type="match status" value="1"/>
</dbReference>
<dbReference type="OrthoDB" id="30195at2759"/>
<dbReference type="SMART" id="SM00320">
    <property type="entry name" value="WD40"/>
    <property type="match status" value="3"/>
</dbReference>
<evidence type="ECO:0000256" key="1">
    <source>
        <dbReference type="ARBA" id="ARBA00004123"/>
    </source>
</evidence>
<comment type="similarity">
    <text evidence="3">Belongs to the UTP5 family.</text>
</comment>
<evidence type="ECO:0000256" key="3">
    <source>
        <dbReference type="ARBA" id="ARBA00038335"/>
    </source>
</evidence>
<feature type="domain" description="Small-subunit processome Utp12" evidence="6">
    <location>
        <begin position="449"/>
        <end position="553"/>
    </location>
</feature>
<dbReference type="InterPro" id="IPR052414">
    <property type="entry name" value="U3_snoRNA-assoc_WDR"/>
</dbReference>
<gene>
    <name evidence="7" type="ORF">AMAG_05002</name>
</gene>
<protein>
    <recommendedName>
        <fullName evidence="6">Small-subunit processome Utp12 domain-containing protein</fullName>
    </recommendedName>
</protein>
<proteinExistence type="inferred from homology"/>
<dbReference type="GO" id="GO:0000462">
    <property type="term" value="P:maturation of SSU-rRNA from tricistronic rRNA transcript (SSU-rRNA, 5.8S rRNA, LSU-rRNA)"/>
    <property type="evidence" value="ECO:0007669"/>
    <property type="project" value="TreeGrafter"/>
</dbReference>
<accession>A0A0L0S786</accession>
<organism evidence="7 8">
    <name type="scientific">Allomyces macrogynus (strain ATCC 38327)</name>
    <name type="common">Allomyces javanicus var. macrogynus</name>
    <dbReference type="NCBI Taxonomy" id="578462"/>
    <lineage>
        <taxon>Eukaryota</taxon>
        <taxon>Fungi</taxon>
        <taxon>Fungi incertae sedis</taxon>
        <taxon>Blastocladiomycota</taxon>
        <taxon>Blastocladiomycetes</taxon>
        <taxon>Blastocladiales</taxon>
        <taxon>Blastocladiaceae</taxon>
        <taxon>Allomyces</taxon>
    </lineage>
</organism>
<dbReference type="GO" id="GO:0005730">
    <property type="term" value="C:nucleolus"/>
    <property type="evidence" value="ECO:0007669"/>
    <property type="project" value="TreeGrafter"/>
</dbReference>
<evidence type="ECO:0000313" key="8">
    <source>
        <dbReference type="Proteomes" id="UP000054350"/>
    </source>
</evidence>
<dbReference type="Proteomes" id="UP000054350">
    <property type="component" value="Unassembled WGS sequence"/>
</dbReference>